<evidence type="ECO:0000313" key="3">
    <source>
        <dbReference type="Proteomes" id="UP001304071"/>
    </source>
</evidence>
<name>A0ABZ0Q7M2_9VIBR</name>
<gene>
    <name evidence="2" type="ORF">R8Z52_09785</name>
</gene>
<keyword evidence="1" id="KW-0472">Membrane</keyword>
<reference evidence="2 3" key="1">
    <citation type="submission" date="2023-11" db="EMBL/GenBank/DDBJ databases">
        <title>Plant-associative lifestyle of Vibrio porteresiae and its evolutionary dynamics.</title>
        <authorList>
            <person name="Rameshkumar N."/>
            <person name="Kirti K."/>
        </authorList>
    </citation>
    <scope>NUCLEOTIDE SEQUENCE [LARGE SCALE GENOMIC DNA]</scope>
    <source>
        <strain evidence="2 3">MSSRF30</strain>
    </source>
</reference>
<keyword evidence="1" id="KW-1133">Transmembrane helix</keyword>
<proteinExistence type="predicted"/>
<keyword evidence="1" id="KW-0812">Transmembrane</keyword>
<feature type="transmembrane region" description="Helical" evidence="1">
    <location>
        <begin position="6"/>
        <end position="27"/>
    </location>
</feature>
<evidence type="ECO:0000256" key="1">
    <source>
        <dbReference type="SAM" id="Phobius"/>
    </source>
</evidence>
<protein>
    <submittedName>
        <fullName evidence="2">Uncharacterized protein</fullName>
    </submittedName>
</protein>
<dbReference type="EMBL" id="CP138203">
    <property type="protein sequence ID" value="WPC72428.1"/>
    <property type="molecule type" value="Genomic_DNA"/>
</dbReference>
<evidence type="ECO:0000313" key="2">
    <source>
        <dbReference type="EMBL" id="WPC72428.1"/>
    </source>
</evidence>
<dbReference type="RefSeq" id="WP_261896017.1">
    <property type="nucleotide sequence ID" value="NZ_AP024895.1"/>
</dbReference>
<sequence>MNAEIINWIISGGLGGGIVSFILKSWFETRLKNSIKHEYDTQLIALKASIDNESQLVATLQNNFIHKSHISHERILLSIESLWSGILLVKKNQPSILTYVDVLVEKEFGTDFGTMRNRNLIDIKDSDMTVLFSDELNRKDHDRLYAGEYLWSLFFCYRQLVGRICIVIKKGREAKNVPLWWEDRICKQVISSICSNDELNKFNSLKFSRINWILNHIEQKYLQASNKIITGESSISIDADLAQKVLKAVENAPVDKNL</sequence>
<dbReference type="Proteomes" id="UP001304071">
    <property type="component" value="Chromosome 1"/>
</dbReference>
<accession>A0ABZ0Q7M2</accession>
<keyword evidence="3" id="KW-1185">Reference proteome</keyword>
<organism evidence="2 3">
    <name type="scientific">Vibrio porteresiae DSM 19223</name>
    <dbReference type="NCBI Taxonomy" id="1123496"/>
    <lineage>
        <taxon>Bacteria</taxon>
        <taxon>Pseudomonadati</taxon>
        <taxon>Pseudomonadota</taxon>
        <taxon>Gammaproteobacteria</taxon>
        <taxon>Vibrionales</taxon>
        <taxon>Vibrionaceae</taxon>
        <taxon>Vibrio</taxon>
    </lineage>
</organism>